<dbReference type="Proteomes" id="UP001449178">
    <property type="component" value="Chromosome"/>
</dbReference>
<dbReference type="EMBL" id="CP150637">
    <property type="protein sequence ID" value="WZW88472.1"/>
    <property type="molecule type" value="Genomic_DNA"/>
</dbReference>
<dbReference type="RefSeq" id="WP_026879100.1">
    <property type="nucleotide sequence ID" value="NZ_AZOD01000024.1"/>
</dbReference>
<organism evidence="1 2">
    <name type="scientific">Ignatzschineria larvae DSM 13226</name>
    <dbReference type="NCBI Taxonomy" id="1111732"/>
    <lineage>
        <taxon>Bacteria</taxon>
        <taxon>Pseudomonadati</taxon>
        <taxon>Pseudomonadota</taxon>
        <taxon>Gammaproteobacteria</taxon>
        <taxon>Cardiobacteriales</taxon>
        <taxon>Ignatzschineriaceae</taxon>
        <taxon>Ignatzschineria</taxon>
    </lineage>
</organism>
<gene>
    <name evidence="1" type="ORF">WMO13_03560</name>
</gene>
<evidence type="ECO:0000313" key="1">
    <source>
        <dbReference type="EMBL" id="WZW88472.1"/>
    </source>
</evidence>
<proteinExistence type="predicted"/>
<sequence length="62" mass="6776">MNIFAVVCHGNAKGLLDVTKEFGAKCSCLYNDPVDSNTFRNAPFLVEINDGIKPWFASLADP</sequence>
<name>A0ABZ3C2S0_9GAMM</name>
<reference evidence="1 2" key="1">
    <citation type="submission" date="2024-03" db="EMBL/GenBank/DDBJ databases">
        <title>Complete Genome Sequence and Annotation of Ignatzschineria larvae DSM 13226.</title>
        <authorList>
            <person name="Cantrell E."/>
            <person name="Burcham Z.M."/>
        </authorList>
    </citation>
    <scope>NUCLEOTIDE SEQUENCE [LARGE SCALE GENOMIC DNA]</scope>
    <source>
        <strain evidence="1 2">DSM 13226</strain>
    </source>
</reference>
<keyword evidence="2" id="KW-1185">Reference proteome</keyword>
<protein>
    <submittedName>
        <fullName evidence="1">Uncharacterized protein</fullName>
    </submittedName>
</protein>
<accession>A0ABZ3C2S0</accession>
<evidence type="ECO:0000313" key="2">
    <source>
        <dbReference type="Proteomes" id="UP001449178"/>
    </source>
</evidence>